<evidence type="ECO:0000259" key="1">
    <source>
        <dbReference type="PROSITE" id="PS50181"/>
    </source>
</evidence>
<sequence>MDWDELDLPATVENFAYYRLSLVDHTLDSNSCLCPLDNGRHTSPVKVGLGNLDKLPPEILEMVLGQLDIQTLTKFRRVNRRAMQAVDLIRVYQQIVTRFPTALRAILSISTGATYSCLD</sequence>
<feature type="domain" description="F-box" evidence="1">
    <location>
        <begin position="49"/>
        <end position="95"/>
    </location>
</feature>
<organism evidence="2 3">
    <name type="scientific">Aspergillus pseudodeflectus</name>
    <dbReference type="NCBI Taxonomy" id="176178"/>
    <lineage>
        <taxon>Eukaryota</taxon>
        <taxon>Fungi</taxon>
        <taxon>Dikarya</taxon>
        <taxon>Ascomycota</taxon>
        <taxon>Pezizomycotina</taxon>
        <taxon>Eurotiomycetes</taxon>
        <taxon>Eurotiomycetidae</taxon>
        <taxon>Eurotiales</taxon>
        <taxon>Aspergillaceae</taxon>
        <taxon>Aspergillus</taxon>
        <taxon>Aspergillus subgen. Nidulantes</taxon>
    </lineage>
</organism>
<dbReference type="Pfam" id="PF00646">
    <property type="entry name" value="F-box"/>
    <property type="match status" value="1"/>
</dbReference>
<comment type="caution">
    <text evidence="2">The sequence shown here is derived from an EMBL/GenBank/DDBJ whole genome shotgun (WGS) entry which is preliminary data.</text>
</comment>
<dbReference type="InterPro" id="IPR001810">
    <property type="entry name" value="F-box_dom"/>
</dbReference>
<dbReference type="PROSITE" id="PS50181">
    <property type="entry name" value="FBOX"/>
    <property type="match status" value="1"/>
</dbReference>
<protein>
    <recommendedName>
        <fullName evidence="1">F-box domain-containing protein</fullName>
    </recommendedName>
</protein>
<evidence type="ECO:0000313" key="3">
    <source>
        <dbReference type="Proteomes" id="UP001610444"/>
    </source>
</evidence>
<dbReference type="Proteomes" id="UP001610444">
    <property type="component" value="Unassembled WGS sequence"/>
</dbReference>
<dbReference type="RefSeq" id="XP_070903493.1">
    <property type="nucleotide sequence ID" value="XM_071036932.1"/>
</dbReference>
<accession>A0ABR4L1C4</accession>
<evidence type="ECO:0000313" key="2">
    <source>
        <dbReference type="EMBL" id="KAL2858324.1"/>
    </source>
</evidence>
<proteinExistence type="predicted"/>
<gene>
    <name evidence="2" type="ORF">BJX68DRAFT_164664</name>
</gene>
<name>A0ABR4L1C4_9EURO</name>
<dbReference type="EMBL" id="JBFXLR010000005">
    <property type="protein sequence ID" value="KAL2858324.1"/>
    <property type="molecule type" value="Genomic_DNA"/>
</dbReference>
<keyword evidence="3" id="KW-1185">Reference proteome</keyword>
<dbReference type="SUPFAM" id="SSF81383">
    <property type="entry name" value="F-box domain"/>
    <property type="match status" value="1"/>
</dbReference>
<dbReference type="CDD" id="cd09917">
    <property type="entry name" value="F-box_SF"/>
    <property type="match status" value="1"/>
</dbReference>
<dbReference type="GeneID" id="98152096"/>
<dbReference type="InterPro" id="IPR036047">
    <property type="entry name" value="F-box-like_dom_sf"/>
</dbReference>
<reference evidence="2 3" key="1">
    <citation type="submission" date="2024-07" db="EMBL/GenBank/DDBJ databases">
        <title>Section-level genome sequencing and comparative genomics of Aspergillus sections Usti and Cavernicolus.</title>
        <authorList>
            <consortium name="Lawrence Berkeley National Laboratory"/>
            <person name="Nybo J.L."/>
            <person name="Vesth T.C."/>
            <person name="Theobald S."/>
            <person name="Frisvad J.C."/>
            <person name="Larsen T.O."/>
            <person name="Kjaerboelling I."/>
            <person name="Rothschild-Mancinelli K."/>
            <person name="Lyhne E.K."/>
            <person name="Kogle M.E."/>
            <person name="Barry K."/>
            <person name="Clum A."/>
            <person name="Na H."/>
            <person name="Ledsgaard L."/>
            <person name="Lin J."/>
            <person name="Lipzen A."/>
            <person name="Kuo A."/>
            <person name="Riley R."/>
            <person name="Mondo S."/>
            <person name="LaButti K."/>
            <person name="Haridas S."/>
            <person name="Pangalinan J."/>
            <person name="Salamov A.A."/>
            <person name="Simmons B.A."/>
            <person name="Magnuson J.K."/>
            <person name="Chen J."/>
            <person name="Drula E."/>
            <person name="Henrissat B."/>
            <person name="Wiebenga A."/>
            <person name="Lubbers R.J."/>
            <person name="Gomes A.C."/>
            <person name="Macurrencykelacurrency M.R."/>
            <person name="Stajich J."/>
            <person name="Grigoriev I.V."/>
            <person name="Mortensen U.H."/>
            <person name="De vries R.P."/>
            <person name="Baker S.E."/>
            <person name="Andersen M.R."/>
        </authorList>
    </citation>
    <scope>NUCLEOTIDE SEQUENCE [LARGE SCALE GENOMIC DNA]</scope>
    <source>
        <strain evidence="2 3">CBS 756.74</strain>
    </source>
</reference>